<proteinExistence type="predicted"/>
<dbReference type="Proteomes" id="UP001201980">
    <property type="component" value="Unassembled WGS sequence"/>
</dbReference>
<dbReference type="AlphaFoldDB" id="A0AAD5RRA4"/>
<gene>
    <name evidence="2" type="ORF">MKZ38_001403</name>
</gene>
<feature type="compositionally biased region" description="Basic and acidic residues" evidence="1">
    <location>
        <begin position="50"/>
        <end position="63"/>
    </location>
</feature>
<name>A0AAD5RRA4_9PEZI</name>
<accession>A0AAD5RRA4</accession>
<reference evidence="2" key="1">
    <citation type="submission" date="2022-07" db="EMBL/GenBank/DDBJ databases">
        <title>Draft genome sequence of Zalerion maritima ATCC 34329, a (micro)plastics degrading marine fungus.</title>
        <authorList>
            <person name="Paco A."/>
            <person name="Goncalves M.F.M."/>
            <person name="Rocha-Santos T.A.P."/>
            <person name="Alves A."/>
        </authorList>
    </citation>
    <scope>NUCLEOTIDE SEQUENCE</scope>
    <source>
        <strain evidence="2">ATCC 34329</strain>
    </source>
</reference>
<organism evidence="2 3">
    <name type="scientific">Zalerion maritima</name>
    <dbReference type="NCBI Taxonomy" id="339359"/>
    <lineage>
        <taxon>Eukaryota</taxon>
        <taxon>Fungi</taxon>
        <taxon>Dikarya</taxon>
        <taxon>Ascomycota</taxon>
        <taxon>Pezizomycotina</taxon>
        <taxon>Sordariomycetes</taxon>
        <taxon>Lulworthiomycetidae</taxon>
        <taxon>Lulworthiales</taxon>
        <taxon>Lulworthiaceae</taxon>
        <taxon>Zalerion</taxon>
    </lineage>
</organism>
<evidence type="ECO:0000256" key="1">
    <source>
        <dbReference type="SAM" id="MobiDB-lite"/>
    </source>
</evidence>
<comment type="caution">
    <text evidence="2">The sequence shown here is derived from an EMBL/GenBank/DDBJ whole genome shotgun (WGS) entry which is preliminary data.</text>
</comment>
<evidence type="ECO:0000313" key="3">
    <source>
        <dbReference type="Proteomes" id="UP001201980"/>
    </source>
</evidence>
<dbReference type="EMBL" id="JAKWBI020000138">
    <property type="protein sequence ID" value="KAJ2901783.1"/>
    <property type="molecule type" value="Genomic_DNA"/>
</dbReference>
<sequence length="102" mass="11776">MHLRIGTIQQANPSKRILESRKPHIPIALPLIDRLDLDPEDDYPDSHSSLYHDHNDDNDEDPRLDFWMESSYGGNHTIEIAELQSDRDDLDIAIPSIQNPKH</sequence>
<keyword evidence="3" id="KW-1185">Reference proteome</keyword>
<evidence type="ECO:0000313" key="2">
    <source>
        <dbReference type="EMBL" id="KAJ2901783.1"/>
    </source>
</evidence>
<protein>
    <submittedName>
        <fullName evidence="2">Uncharacterized protein</fullName>
    </submittedName>
</protein>
<feature type="region of interest" description="Disordered" evidence="1">
    <location>
        <begin position="36"/>
        <end position="63"/>
    </location>
</feature>